<dbReference type="Proteomes" id="UP000305848">
    <property type="component" value="Unassembled WGS sequence"/>
</dbReference>
<dbReference type="InterPro" id="IPR046886">
    <property type="entry name" value="RsmE_MTase_dom"/>
</dbReference>
<evidence type="ECO:0000259" key="11">
    <source>
        <dbReference type="Pfam" id="PF04452"/>
    </source>
</evidence>
<dbReference type="EMBL" id="SZQL01000021">
    <property type="protein sequence ID" value="TKK65449.1"/>
    <property type="molecule type" value="Genomic_DNA"/>
</dbReference>
<dbReference type="AlphaFoldDB" id="A0A4U3KUJ8"/>
<protein>
    <recommendedName>
        <fullName evidence="10">Ribosomal RNA small subunit methyltransferase E</fullName>
        <ecNumber evidence="10">2.1.1.193</ecNumber>
    </recommendedName>
</protein>
<dbReference type="Pfam" id="PF20260">
    <property type="entry name" value="PUA_4"/>
    <property type="match status" value="1"/>
</dbReference>
<feature type="domain" description="Ribosomal RNA small subunit methyltransferase E PUA-like" evidence="12">
    <location>
        <begin position="49"/>
        <end position="95"/>
    </location>
</feature>
<dbReference type="GO" id="GO:0070475">
    <property type="term" value="P:rRNA base methylation"/>
    <property type="evidence" value="ECO:0007669"/>
    <property type="project" value="TreeGrafter"/>
</dbReference>
<dbReference type="SUPFAM" id="SSF88697">
    <property type="entry name" value="PUA domain-like"/>
    <property type="match status" value="1"/>
</dbReference>
<keyword evidence="5 10" id="KW-0489">Methyltransferase</keyword>
<accession>A0A4U3KUJ8</accession>
<comment type="catalytic activity">
    <reaction evidence="9 10">
        <text>uridine(1498) in 16S rRNA + S-adenosyl-L-methionine = N(3)-methyluridine(1498) in 16S rRNA + S-adenosyl-L-homocysteine + H(+)</text>
        <dbReference type="Rhea" id="RHEA:42920"/>
        <dbReference type="Rhea" id="RHEA-COMP:10283"/>
        <dbReference type="Rhea" id="RHEA-COMP:10284"/>
        <dbReference type="ChEBI" id="CHEBI:15378"/>
        <dbReference type="ChEBI" id="CHEBI:57856"/>
        <dbReference type="ChEBI" id="CHEBI:59789"/>
        <dbReference type="ChEBI" id="CHEBI:65315"/>
        <dbReference type="ChEBI" id="CHEBI:74502"/>
        <dbReference type="EC" id="2.1.1.193"/>
    </reaction>
</comment>
<name>A0A4U3KUJ8_9BACT</name>
<reference evidence="13 14" key="1">
    <citation type="submission" date="2019-05" db="EMBL/GenBank/DDBJ databases">
        <title>Panacibacter sp. strain 17mud1-8 Genome sequencing and assembly.</title>
        <authorList>
            <person name="Chhetri G."/>
        </authorList>
    </citation>
    <scope>NUCLEOTIDE SEQUENCE [LARGE SCALE GENOMIC DNA]</scope>
    <source>
        <strain evidence="13 14">17mud1-8</strain>
    </source>
</reference>
<evidence type="ECO:0000256" key="1">
    <source>
        <dbReference type="ARBA" id="ARBA00004496"/>
    </source>
</evidence>
<sequence length="264" mass="30245">MTIHQLNYGALILYIFASIHFIHKSHTFLTQLPYFYEPNITSTNTSFVLSEDTSRHCVQVLRMQAGEQLQLTDGTGNTYTAAITKADKKHCEVRIQDTRFKGQVTRRVCIAISLLKNASRFEWFLEKATEMGVQEIIPLLCGRTERQHFRYDRMQSITIAAMLQSQQCWLPQLHQPTPLQQVIVKNDYTDKRIAHCIAEEDKRFINDFPVQNDVQILIGPEGDFTSKEIELALQHGYLPVSLGNTRLRTETAGVLASALLMYSH</sequence>
<dbReference type="NCBIfam" id="TIGR00046">
    <property type="entry name" value="RsmE family RNA methyltransferase"/>
    <property type="match status" value="1"/>
</dbReference>
<dbReference type="OrthoDB" id="9815641at2"/>
<dbReference type="GO" id="GO:0070042">
    <property type="term" value="F:rRNA (uridine-N3-)-methyltransferase activity"/>
    <property type="evidence" value="ECO:0007669"/>
    <property type="project" value="TreeGrafter"/>
</dbReference>
<evidence type="ECO:0000256" key="2">
    <source>
        <dbReference type="ARBA" id="ARBA00005528"/>
    </source>
</evidence>
<dbReference type="InterPro" id="IPR029028">
    <property type="entry name" value="Alpha/beta_knot_MTases"/>
</dbReference>
<comment type="caution">
    <text evidence="13">The sequence shown here is derived from an EMBL/GenBank/DDBJ whole genome shotgun (WGS) entry which is preliminary data.</text>
</comment>
<gene>
    <name evidence="13" type="ORF">FC093_20225</name>
</gene>
<keyword evidence="3 10" id="KW-0963">Cytoplasm</keyword>
<dbReference type="PIRSF" id="PIRSF015601">
    <property type="entry name" value="MTase_slr0722"/>
    <property type="match status" value="1"/>
</dbReference>
<dbReference type="CDD" id="cd18084">
    <property type="entry name" value="RsmE-like"/>
    <property type="match status" value="1"/>
</dbReference>
<dbReference type="EC" id="2.1.1.193" evidence="10"/>
<evidence type="ECO:0000256" key="6">
    <source>
        <dbReference type="ARBA" id="ARBA00022679"/>
    </source>
</evidence>
<dbReference type="InterPro" id="IPR046887">
    <property type="entry name" value="RsmE_PUA-like"/>
</dbReference>
<comment type="function">
    <text evidence="8 10">Specifically methylates the N3 position of the uracil ring of uridine 1498 (m3U1498) in 16S rRNA. Acts on the fully assembled 30S ribosomal subunit.</text>
</comment>
<evidence type="ECO:0000256" key="3">
    <source>
        <dbReference type="ARBA" id="ARBA00022490"/>
    </source>
</evidence>
<evidence type="ECO:0000256" key="5">
    <source>
        <dbReference type="ARBA" id="ARBA00022603"/>
    </source>
</evidence>
<evidence type="ECO:0000313" key="13">
    <source>
        <dbReference type="EMBL" id="TKK65449.1"/>
    </source>
</evidence>
<proteinExistence type="inferred from homology"/>
<dbReference type="GO" id="GO:0005737">
    <property type="term" value="C:cytoplasm"/>
    <property type="evidence" value="ECO:0007669"/>
    <property type="project" value="UniProtKB-SubCell"/>
</dbReference>
<dbReference type="Gene3D" id="2.40.240.20">
    <property type="entry name" value="Hypothetical PUA domain-like, domain 1"/>
    <property type="match status" value="1"/>
</dbReference>
<keyword evidence="4 10" id="KW-0698">rRNA processing</keyword>
<evidence type="ECO:0000259" key="12">
    <source>
        <dbReference type="Pfam" id="PF20260"/>
    </source>
</evidence>
<evidence type="ECO:0000256" key="10">
    <source>
        <dbReference type="PIRNR" id="PIRNR015601"/>
    </source>
</evidence>
<dbReference type="InterPro" id="IPR006700">
    <property type="entry name" value="RsmE"/>
</dbReference>
<keyword evidence="7 10" id="KW-0949">S-adenosyl-L-methionine</keyword>
<evidence type="ECO:0000256" key="8">
    <source>
        <dbReference type="ARBA" id="ARBA00025699"/>
    </source>
</evidence>
<keyword evidence="6 10" id="KW-0808">Transferase</keyword>
<evidence type="ECO:0000256" key="4">
    <source>
        <dbReference type="ARBA" id="ARBA00022552"/>
    </source>
</evidence>
<evidence type="ECO:0000313" key="14">
    <source>
        <dbReference type="Proteomes" id="UP000305848"/>
    </source>
</evidence>
<comment type="similarity">
    <text evidence="2 10">Belongs to the RNA methyltransferase RsmE family.</text>
</comment>
<comment type="subcellular location">
    <subcellularLocation>
        <location evidence="1 10">Cytoplasm</location>
    </subcellularLocation>
</comment>
<dbReference type="SUPFAM" id="SSF75217">
    <property type="entry name" value="alpha/beta knot"/>
    <property type="match status" value="1"/>
</dbReference>
<feature type="domain" description="Ribosomal RNA small subunit methyltransferase E methyltransferase" evidence="11">
    <location>
        <begin position="107"/>
        <end position="260"/>
    </location>
</feature>
<keyword evidence="14" id="KW-1185">Reference proteome</keyword>
<evidence type="ECO:0000256" key="9">
    <source>
        <dbReference type="ARBA" id="ARBA00047944"/>
    </source>
</evidence>
<organism evidence="13 14">
    <name type="scientific">Ilyomonas limi</name>
    <dbReference type="NCBI Taxonomy" id="2575867"/>
    <lineage>
        <taxon>Bacteria</taxon>
        <taxon>Pseudomonadati</taxon>
        <taxon>Bacteroidota</taxon>
        <taxon>Chitinophagia</taxon>
        <taxon>Chitinophagales</taxon>
        <taxon>Chitinophagaceae</taxon>
        <taxon>Ilyomonas</taxon>
    </lineage>
</organism>
<dbReference type="Pfam" id="PF04452">
    <property type="entry name" value="Methyltrans_RNA"/>
    <property type="match status" value="1"/>
</dbReference>
<dbReference type="Gene3D" id="3.40.1280.10">
    <property type="match status" value="1"/>
</dbReference>
<dbReference type="InterPro" id="IPR029026">
    <property type="entry name" value="tRNA_m1G_MTases_N"/>
</dbReference>
<dbReference type="PANTHER" id="PTHR30027">
    <property type="entry name" value="RIBOSOMAL RNA SMALL SUBUNIT METHYLTRANSFERASE E"/>
    <property type="match status" value="1"/>
</dbReference>
<dbReference type="InterPro" id="IPR015947">
    <property type="entry name" value="PUA-like_sf"/>
</dbReference>
<evidence type="ECO:0000256" key="7">
    <source>
        <dbReference type="ARBA" id="ARBA00022691"/>
    </source>
</evidence>
<dbReference type="PANTHER" id="PTHR30027:SF3">
    <property type="entry name" value="16S RRNA (URACIL(1498)-N(3))-METHYLTRANSFERASE"/>
    <property type="match status" value="1"/>
</dbReference>